<evidence type="ECO:0000256" key="2">
    <source>
        <dbReference type="ARBA" id="ARBA00022617"/>
    </source>
</evidence>
<dbReference type="GO" id="GO:0004497">
    <property type="term" value="F:monooxygenase activity"/>
    <property type="evidence" value="ECO:0007669"/>
    <property type="project" value="InterPro"/>
</dbReference>
<proteinExistence type="inferred from homology"/>
<evidence type="ECO:0000256" key="4">
    <source>
        <dbReference type="ARBA" id="ARBA00023002"/>
    </source>
</evidence>
<name>A0AAQ3KCF7_9LILI</name>
<sequence length="77" mass="8440">MRDISTAATGDKLVNIPETITTMTNNIVCRASFGDKCPNQPKFIALMTEVVKLVSGFNVADLFPSVNLYNVKANNLY</sequence>
<evidence type="ECO:0000256" key="1">
    <source>
        <dbReference type="ARBA" id="ARBA00010617"/>
    </source>
</evidence>
<gene>
    <name evidence="6" type="ORF">Cni_G13365</name>
</gene>
<keyword evidence="3" id="KW-0479">Metal-binding</keyword>
<dbReference type="InterPro" id="IPR036396">
    <property type="entry name" value="Cyt_P450_sf"/>
</dbReference>
<dbReference type="PANTHER" id="PTHR47955">
    <property type="entry name" value="CYTOCHROME P450 FAMILY 71 PROTEIN"/>
    <property type="match status" value="1"/>
</dbReference>
<dbReference type="EMBL" id="CP136893">
    <property type="protein sequence ID" value="WOL04643.1"/>
    <property type="molecule type" value="Genomic_DNA"/>
</dbReference>
<evidence type="ECO:0000256" key="3">
    <source>
        <dbReference type="ARBA" id="ARBA00022723"/>
    </source>
</evidence>
<comment type="similarity">
    <text evidence="1">Belongs to the cytochrome P450 family.</text>
</comment>
<dbReference type="AlphaFoldDB" id="A0AAQ3KCF7"/>
<keyword evidence="4" id="KW-0560">Oxidoreductase</keyword>
<dbReference type="GO" id="GO:0005506">
    <property type="term" value="F:iron ion binding"/>
    <property type="evidence" value="ECO:0007669"/>
    <property type="project" value="InterPro"/>
</dbReference>
<evidence type="ECO:0000256" key="5">
    <source>
        <dbReference type="ARBA" id="ARBA00023004"/>
    </source>
</evidence>
<dbReference type="GO" id="GO:0020037">
    <property type="term" value="F:heme binding"/>
    <property type="evidence" value="ECO:0007669"/>
    <property type="project" value="InterPro"/>
</dbReference>
<dbReference type="Gene3D" id="1.10.630.10">
    <property type="entry name" value="Cytochrome P450"/>
    <property type="match status" value="1"/>
</dbReference>
<organism evidence="6 7">
    <name type="scientific">Canna indica</name>
    <name type="common">Indian-shot</name>
    <dbReference type="NCBI Taxonomy" id="4628"/>
    <lineage>
        <taxon>Eukaryota</taxon>
        <taxon>Viridiplantae</taxon>
        <taxon>Streptophyta</taxon>
        <taxon>Embryophyta</taxon>
        <taxon>Tracheophyta</taxon>
        <taxon>Spermatophyta</taxon>
        <taxon>Magnoliopsida</taxon>
        <taxon>Liliopsida</taxon>
        <taxon>Zingiberales</taxon>
        <taxon>Cannaceae</taxon>
        <taxon>Canna</taxon>
    </lineage>
</organism>
<keyword evidence="5" id="KW-0408">Iron</keyword>
<dbReference type="GO" id="GO:0016705">
    <property type="term" value="F:oxidoreductase activity, acting on paired donors, with incorporation or reduction of molecular oxygen"/>
    <property type="evidence" value="ECO:0007669"/>
    <property type="project" value="InterPro"/>
</dbReference>
<keyword evidence="2" id="KW-0349">Heme</keyword>
<dbReference type="PANTHER" id="PTHR47955:SF8">
    <property type="entry name" value="CYTOCHROME P450 71D11-LIKE"/>
    <property type="match status" value="1"/>
</dbReference>
<keyword evidence="7" id="KW-1185">Reference proteome</keyword>
<protein>
    <submittedName>
        <fullName evidence="6">Cytochrome P450 mono-oxygenase</fullName>
    </submittedName>
</protein>
<dbReference type="Proteomes" id="UP001327560">
    <property type="component" value="Chromosome 4"/>
</dbReference>
<evidence type="ECO:0000313" key="7">
    <source>
        <dbReference type="Proteomes" id="UP001327560"/>
    </source>
</evidence>
<evidence type="ECO:0000313" key="6">
    <source>
        <dbReference type="EMBL" id="WOL04643.1"/>
    </source>
</evidence>
<reference evidence="6 7" key="1">
    <citation type="submission" date="2023-10" db="EMBL/GenBank/DDBJ databases">
        <title>Chromosome-scale genome assembly provides insights into flower coloration mechanisms of Canna indica.</title>
        <authorList>
            <person name="Li C."/>
        </authorList>
    </citation>
    <scope>NUCLEOTIDE SEQUENCE [LARGE SCALE GENOMIC DNA]</scope>
    <source>
        <tissue evidence="6">Flower</tissue>
    </source>
</reference>
<accession>A0AAQ3KCF7</accession>
<dbReference type="SUPFAM" id="SSF48264">
    <property type="entry name" value="Cytochrome P450"/>
    <property type="match status" value="1"/>
</dbReference>